<dbReference type="SUPFAM" id="SSF89372">
    <property type="entry name" value="Fucose-specific lectin"/>
    <property type="match status" value="1"/>
</dbReference>
<keyword evidence="3" id="KW-1185">Reference proteome</keyword>
<feature type="chain" id="PRO_5014474228" evidence="1">
    <location>
        <begin position="21"/>
        <end position="144"/>
    </location>
</feature>
<dbReference type="Proteomes" id="UP000236664">
    <property type="component" value="Unassembled WGS sequence"/>
</dbReference>
<name>A0A2K0WFC6_GIBNY</name>
<sequence length="144" mass="15779">MQLTILSWLVLLALVHISYGSALYAFFTDLTIQVGAQDPTTGKLLYSTCNSQDIPIFPLEKPNILDTRETPRNGTALTAVGRGDLNFITAQVFWQTEDNTIVQGKYICNMTTGKLVRDREFQISAAAGVDSIHNETGLSIVNLG</sequence>
<organism evidence="2 3">
    <name type="scientific">Gibberella nygamai</name>
    <name type="common">Bean root rot disease fungus</name>
    <name type="synonym">Fusarium nygamai</name>
    <dbReference type="NCBI Taxonomy" id="42673"/>
    <lineage>
        <taxon>Eukaryota</taxon>
        <taxon>Fungi</taxon>
        <taxon>Dikarya</taxon>
        <taxon>Ascomycota</taxon>
        <taxon>Pezizomycotina</taxon>
        <taxon>Sordariomycetes</taxon>
        <taxon>Hypocreomycetidae</taxon>
        <taxon>Hypocreales</taxon>
        <taxon>Nectriaceae</taxon>
        <taxon>Fusarium</taxon>
        <taxon>Fusarium fujikuroi species complex</taxon>
    </lineage>
</organism>
<evidence type="ECO:0000313" key="2">
    <source>
        <dbReference type="EMBL" id="PNP80973.1"/>
    </source>
</evidence>
<protein>
    <submittedName>
        <fullName evidence="2">Uncharacterized protein</fullName>
    </submittedName>
</protein>
<reference evidence="2 3" key="1">
    <citation type="submission" date="2017-06" db="EMBL/GenBank/DDBJ databases">
        <title>Genome of Fusarium nygamai isolate CS10214.</title>
        <authorList>
            <person name="Gardiner D.M."/>
            <person name="Obanor F."/>
            <person name="Kazan K."/>
        </authorList>
    </citation>
    <scope>NUCLEOTIDE SEQUENCE [LARGE SCALE GENOMIC DNA]</scope>
    <source>
        <strain evidence="2 3">CS10214</strain>
    </source>
</reference>
<comment type="caution">
    <text evidence="2">The sequence shown here is derived from an EMBL/GenBank/DDBJ whole genome shotgun (WGS) entry which is preliminary data.</text>
</comment>
<keyword evidence="1" id="KW-0732">Signal</keyword>
<evidence type="ECO:0000256" key="1">
    <source>
        <dbReference type="SAM" id="SignalP"/>
    </source>
</evidence>
<proteinExistence type="predicted"/>
<accession>A0A2K0WFC6</accession>
<dbReference type="OrthoDB" id="4696326at2759"/>
<evidence type="ECO:0000313" key="3">
    <source>
        <dbReference type="Proteomes" id="UP000236664"/>
    </source>
</evidence>
<dbReference type="EMBL" id="MTQA01000071">
    <property type="protein sequence ID" value="PNP80973.1"/>
    <property type="molecule type" value="Genomic_DNA"/>
</dbReference>
<gene>
    <name evidence="2" type="ORF">FNYG_05440</name>
</gene>
<dbReference type="AlphaFoldDB" id="A0A2K0WFC6"/>
<feature type="signal peptide" evidence="1">
    <location>
        <begin position="1"/>
        <end position="20"/>
    </location>
</feature>